<comment type="caution">
    <text evidence="3">The sequence shown here is derived from an EMBL/GenBank/DDBJ whole genome shotgun (WGS) entry which is preliminary data.</text>
</comment>
<proteinExistence type="predicted"/>
<evidence type="ECO:0000313" key="3">
    <source>
        <dbReference type="EMBL" id="OJJ26146.1"/>
    </source>
</evidence>
<sequence length="92" mass="10585">MTVQIDEWGRIQLPEAVQEQLGLGVVTSLSLEVQDGKIILTPIHEETNLSYEGSVLVVNSERTDNLDIIHYLREERIQEQIKEKKILSNTWI</sequence>
<protein>
    <recommendedName>
        <fullName evidence="2">SpoVT-AbrB domain-containing protein</fullName>
    </recommendedName>
</protein>
<accession>A0A1L9QU41</accession>
<name>A0A1L9QU41_9CYAN</name>
<dbReference type="InterPro" id="IPR007159">
    <property type="entry name" value="SpoVT-AbrB_dom"/>
</dbReference>
<evidence type="ECO:0000259" key="2">
    <source>
        <dbReference type="PROSITE" id="PS51740"/>
    </source>
</evidence>
<dbReference type="InterPro" id="IPR037914">
    <property type="entry name" value="SpoVT-AbrB_sf"/>
</dbReference>
<reference evidence="3" key="1">
    <citation type="submission" date="2016-10" db="EMBL/GenBank/DDBJ databases">
        <title>CRISPR-Cas defence system in Roseofilum reptotaenium: evidence of a bacteriophage-cyanobacterium arms race in the coral black band disease.</title>
        <authorList>
            <person name="Buerger P."/>
            <person name="Wood-Charlson E.M."/>
            <person name="Weynberg K.D."/>
            <person name="Willis B."/>
            <person name="Van Oppen M.J."/>
        </authorList>
    </citation>
    <scope>NUCLEOTIDE SEQUENCE [LARGE SCALE GENOMIC DNA]</scope>
    <source>
        <strain evidence="3">AO1-A</strain>
    </source>
</reference>
<dbReference type="PROSITE" id="PS51740">
    <property type="entry name" value="SPOVT_ABRB"/>
    <property type="match status" value="1"/>
</dbReference>
<dbReference type="Gene3D" id="2.10.260.10">
    <property type="match status" value="1"/>
</dbReference>
<dbReference type="AlphaFoldDB" id="A0A1L9QU41"/>
<dbReference type="Pfam" id="PF04014">
    <property type="entry name" value="MazE_antitoxin"/>
    <property type="match status" value="1"/>
</dbReference>
<evidence type="ECO:0000313" key="4">
    <source>
        <dbReference type="Proteomes" id="UP000183940"/>
    </source>
</evidence>
<dbReference type="SUPFAM" id="SSF89447">
    <property type="entry name" value="AbrB/MazE/MraZ-like"/>
    <property type="match status" value="1"/>
</dbReference>
<keyword evidence="4" id="KW-1185">Reference proteome</keyword>
<evidence type="ECO:0000256" key="1">
    <source>
        <dbReference type="PROSITE-ProRule" id="PRU01076"/>
    </source>
</evidence>
<feature type="domain" description="SpoVT-AbrB" evidence="2">
    <location>
        <begin position="1"/>
        <end position="45"/>
    </location>
</feature>
<dbReference type="GO" id="GO:0003677">
    <property type="term" value="F:DNA binding"/>
    <property type="evidence" value="ECO:0007669"/>
    <property type="project" value="UniProtKB-UniRule"/>
</dbReference>
<organism evidence="3 4">
    <name type="scientific">Roseofilum reptotaenium AO1-A</name>
    <dbReference type="NCBI Taxonomy" id="1925591"/>
    <lineage>
        <taxon>Bacteria</taxon>
        <taxon>Bacillati</taxon>
        <taxon>Cyanobacteriota</taxon>
        <taxon>Cyanophyceae</taxon>
        <taxon>Desertifilales</taxon>
        <taxon>Desertifilaceae</taxon>
        <taxon>Roseofilum</taxon>
    </lineage>
</organism>
<keyword evidence="1" id="KW-0238">DNA-binding</keyword>
<dbReference type="EMBL" id="MLAW01000010">
    <property type="protein sequence ID" value="OJJ26146.1"/>
    <property type="molecule type" value="Genomic_DNA"/>
</dbReference>
<dbReference type="Proteomes" id="UP000183940">
    <property type="component" value="Unassembled WGS sequence"/>
</dbReference>
<gene>
    <name evidence="3" type="ORF">BI308_08170</name>
</gene>